<dbReference type="PANTHER" id="PTHR42781">
    <property type="entry name" value="SPERMIDINE/PUTRESCINE IMPORT ATP-BINDING PROTEIN POTA"/>
    <property type="match status" value="1"/>
</dbReference>
<dbReference type="RefSeq" id="WP_188462740.1">
    <property type="nucleotide sequence ID" value="NZ_BAABHU010000005.1"/>
</dbReference>
<evidence type="ECO:0000313" key="11">
    <source>
        <dbReference type="Proteomes" id="UP000636010"/>
    </source>
</evidence>
<proteinExistence type="predicted"/>
<comment type="caution">
    <text evidence="10">The sequence shown here is derived from an EMBL/GenBank/DDBJ whole genome shotgun (WGS) entry which is preliminary data.</text>
</comment>
<dbReference type="SMART" id="SM00382">
    <property type="entry name" value="AAA"/>
    <property type="match status" value="1"/>
</dbReference>
<dbReference type="EMBL" id="BMEC01000005">
    <property type="protein sequence ID" value="GGC33856.1"/>
    <property type="molecule type" value="Genomic_DNA"/>
</dbReference>
<sequence>MFLEVKNIKKAFHKEQVISLLNFTLEAHKTLSILGKSGCGKTTMLKIIAGLESPDSGDILLNSLRINEQAPEKRGIVYLYQEDLLFPHLTVFENIAFGLRIKKVDKNIIAEKVNTMIQRLELEGQADKMPHQLSGGQRQRVSFGRAIITNPSLLLLDEPFGSLDAGTRTRMQLLFKKLAEEFSITSLFVTHDLKEAILMGDEIGYMEKGNLKVYKDRDSFINDPMTGVQNEISFWDSLNTKKENEPMNEEVKIKNETE</sequence>
<evidence type="ECO:0000256" key="7">
    <source>
        <dbReference type="ARBA" id="ARBA00023065"/>
    </source>
</evidence>
<dbReference type="InterPro" id="IPR050093">
    <property type="entry name" value="ABC_SmlMolc_Importer"/>
</dbReference>
<keyword evidence="8" id="KW-0472">Membrane</keyword>
<evidence type="ECO:0000256" key="2">
    <source>
        <dbReference type="ARBA" id="ARBA00022475"/>
    </source>
</evidence>
<dbReference type="PROSITE" id="PS50893">
    <property type="entry name" value="ABC_TRANSPORTER_2"/>
    <property type="match status" value="1"/>
</dbReference>
<keyword evidence="3" id="KW-0410">Iron transport</keyword>
<dbReference type="CDD" id="cd03259">
    <property type="entry name" value="ABC_Carb_Solutes_like"/>
    <property type="match status" value="1"/>
</dbReference>
<dbReference type="PANTHER" id="PTHR42781:SF4">
    <property type="entry name" value="SPERMIDINE_PUTRESCINE IMPORT ATP-BINDING PROTEIN POTA"/>
    <property type="match status" value="1"/>
</dbReference>
<keyword evidence="1" id="KW-0813">Transport</keyword>
<dbReference type="SUPFAM" id="SSF52540">
    <property type="entry name" value="P-loop containing nucleoside triphosphate hydrolases"/>
    <property type="match status" value="1"/>
</dbReference>
<gene>
    <name evidence="10" type="ORF">GCM10011506_19140</name>
</gene>
<dbReference type="InterPro" id="IPR003439">
    <property type="entry name" value="ABC_transporter-like_ATP-bd"/>
</dbReference>
<dbReference type="Proteomes" id="UP000636010">
    <property type="component" value="Unassembled WGS sequence"/>
</dbReference>
<evidence type="ECO:0000256" key="6">
    <source>
        <dbReference type="ARBA" id="ARBA00023004"/>
    </source>
</evidence>
<evidence type="ECO:0000256" key="3">
    <source>
        <dbReference type="ARBA" id="ARBA00022496"/>
    </source>
</evidence>
<keyword evidence="11" id="KW-1185">Reference proteome</keyword>
<dbReference type="InterPro" id="IPR015853">
    <property type="entry name" value="ABC_transpr_FbpC"/>
</dbReference>
<keyword evidence="2" id="KW-1003">Cell membrane</keyword>
<dbReference type="InterPro" id="IPR017871">
    <property type="entry name" value="ABC_transporter-like_CS"/>
</dbReference>
<dbReference type="PROSITE" id="PS00211">
    <property type="entry name" value="ABC_TRANSPORTER_1"/>
    <property type="match status" value="1"/>
</dbReference>
<reference evidence="11" key="1">
    <citation type="journal article" date="2019" name="Int. J. Syst. Evol. Microbiol.">
        <title>The Global Catalogue of Microorganisms (GCM) 10K type strain sequencing project: providing services to taxonomists for standard genome sequencing and annotation.</title>
        <authorList>
            <consortium name="The Broad Institute Genomics Platform"/>
            <consortium name="The Broad Institute Genome Sequencing Center for Infectious Disease"/>
            <person name="Wu L."/>
            <person name="Ma J."/>
        </authorList>
    </citation>
    <scope>NUCLEOTIDE SEQUENCE [LARGE SCALE GENOMIC DNA]</scope>
    <source>
        <strain evidence="11">CGMCC 1.10832</strain>
    </source>
</reference>
<keyword evidence="7" id="KW-0406">Ion transport</keyword>
<evidence type="ECO:0000259" key="9">
    <source>
        <dbReference type="PROSITE" id="PS50893"/>
    </source>
</evidence>
<accession>A0ABQ1M3U0</accession>
<dbReference type="InterPro" id="IPR003593">
    <property type="entry name" value="AAA+_ATPase"/>
</dbReference>
<evidence type="ECO:0000313" key="10">
    <source>
        <dbReference type="EMBL" id="GGC33856.1"/>
    </source>
</evidence>
<name>A0ABQ1M3U0_9BACT</name>
<feature type="domain" description="ABC transporter" evidence="9">
    <location>
        <begin position="3"/>
        <end position="233"/>
    </location>
</feature>
<dbReference type="Gene3D" id="3.40.50.300">
    <property type="entry name" value="P-loop containing nucleotide triphosphate hydrolases"/>
    <property type="match status" value="1"/>
</dbReference>
<organism evidence="10 11">
    <name type="scientific">Marivirga lumbricoides</name>
    <dbReference type="NCBI Taxonomy" id="1046115"/>
    <lineage>
        <taxon>Bacteria</taxon>
        <taxon>Pseudomonadati</taxon>
        <taxon>Bacteroidota</taxon>
        <taxon>Cytophagia</taxon>
        <taxon>Cytophagales</taxon>
        <taxon>Marivirgaceae</taxon>
        <taxon>Marivirga</taxon>
    </lineage>
</organism>
<keyword evidence="5" id="KW-0067">ATP-binding</keyword>
<evidence type="ECO:0000256" key="4">
    <source>
        <dbReference type="ARBA" id="ARBA00022741"/>
    </source>
</evidence>
<protein>
    <recommendedName>
        <fullName evidence="9">ABC transporter domain-containing protein</fullName>
    </recommendedName>
</protein>
<evidence type="ECO:0000256" key="1">
    <source>
        <dbReference type="ARBA" id="ARBA00022448"/>
    </source>
</evidence>
<dbReference type="InterPro" id="IPR027417">
    <property type="entry name" value="P-loop_NTPase"/>
</dbReference>
<keyword evidence="4" id="KW-0547">Nucleotide-binding</keyword>
<evidence type="ECO:0000256" key="5">
    <source>
        <dbReference type="ARBA" id="ARBA00022840"/>
    </source>
</evidence>
<keyword evidence="6" id="KW-0408">Iron</keyword>
<evidence type="ECO:0000256" key="8">
    <source>
        <dbReference type="ARBA" id="ARBA00023136"/>
    </source>
</evidence>
<dbReference type="Pfam" id="PF00005">
    <property type="entry name" value="ABC_tran"/>
    <property type="match status" value="1"/>
</dbReference>